<dbReference type="AlphaFoldDB" id="A0A6A6G450"/>
<dbReference type="PANTHER" id="PTHR21661">
    <property type="entry name" value="EPOXIDE HYDROLASE 1-RELATED"/>
    <property type="match status" value="1"/>
</dbReference>
<dbReference type="InterPro" id="IPR010497">
    <property type="entry name" value="Epoxide_hydro_N"/>
</dbReference>
<evidence type="ECO:0000313" key="6">
    <source>
        <dbReference type="Proteomes" id="UP000799538"/>
    </source>
</evidence>
<comment type="similarity">
    <text evidence="1">Belongs to the peptidase S33 family.</text>
</comment>
<keyword evidence="2 5" id="KW-0378">Hydrolase</keyword>
<evidence type="ECO:0000256" key="1">
    <source>
        <dbReference type="ARBA" id="ARBA00010088"/>
    </source>
</evidence>
<feature type="region of interest" description="Disordered" evidence="3">
    <location>
        <begin position="367"/>
        <end position="509"/>
    </location>
</feature>
<dbReference type="EMBL" id="ML992512">
    <property type="protein sequence ID" value="KAF2220496.1"/>
    <property type="molecule type" value="Genomic_DNA"/>
</dbReference>
<feature type="region of interest" description="Disordered" evidence="3">
    <location>
        <begin position="562"/>
        <end position="605"/>
    </location>
</feature>
<dbReference type="GO" id="GO:0004301">
    <property type="term" value="F:epoxide hydrolase activity"/>
    <property type="evidence" value="ECO:0007669"/>
    <property type="project" value="TreeGrafter"/>
</dbReference>
<dbReference type="Pfam" id="PF06441">
    <property type="entry name" value="EHN"/>
    <property type="match status" value="1"/>
</dbReference>
<evidence type="ECO:0000256" key="2">
    <source>
        <dbReference type="ARBA" id="ARBA00022801"/>
    </source>
</evidence>
<evidence type="ECO:0000256" key="3">
    <source>
        <dbReference type="SAM" id="MobiDB-lite"/>
    </source>
</evidence>
<dbReference type="Gene3D" id="3.40.50.1820">
    <property type="entry name" value="alpha/beta hydrolase"/>
    <property type="match status" value="2"/>
</dbReference>
<feature type="compositionally biased region" description="Low complexity" evidence="3">
    <location>
        <begin position="474"/>
        <end position="502"/>
    </location>
</feature>
<sequence>MTSTSGPGHDVDEGIEEYRMHVSQRYLDLTRKKLELARLPKELSDDEDVDEDPHGVTKAQLEPLLDFWLDGFDFRAQEAHLNRQLPQYRTNLRWSRRVMSNQPQETLRVHFAHRRSTFKDAVPLLFVHDWGTSFVEVARIIEWLCEPVSTPTQMQSHPQAFHVVCPSIPGFGFGDPLQRHDAGIEDVAIVFQALMEKLGYKEYVAYGSGWGFRIVRSISYHSSACKAIYTTNPLVPAPTIRDTPLAYTQYRIAQMTGASIPFLSFGYVPSDFELPTSSDANTGSIPLNSSDNNTGLSTSALAFALSDSPTGLLAFMLNLINPPTAPSAPLQPSLSALPPRPLLGSVAGSNSASSSARLSAHSSAQGSARLSIPTGGLASNSSTALLPIPSSSRPSVSSSAQGSGSGTASVRASGSANIKDDAKAEPETKRNDSLHPNALLSPTSNPPPTSAPIAASPPAPRHLQPPSFSGQMASQSPPLTQPSQPISQPISQPTTQPTSQPLRDPERVDLFHPWTPSDILTWTMLYWLSGPEAPLRWLRNARRETSPSAPFWQERSKVPVGASFFRPPISTDSRQGEERRSEAGTDRVMGGRRARGDKREGRGSGVGVCPPIWMAAWGELSWLRRHETGREVKWPAWERGEVVVQDLRDFAGEVRREGGLGGM</sequence>
<feature type="compositionally biased region" description="Basic and acidic residues" evidence="3">
    <location>
        <begin position="574"/>
        <end position="585"/>
    </location>
</feature>
<dbReference type="PANTHER" id="PTHR21661:SF71">
    <property type="entry name" value="EPOXIDE HYDROLASE N-TERMINAL DOMAIN-CONTAINING PROTEIN"/>
    <property type="match status" value="1"/>
</dbReference>
<dbReference type="Proteomes" id="UP000799538">
    <property type="component" value="Unassembled WGS sequence"/>
</dbReference>
<evidence type="ECO:0000313" key="5">
    <source>
        <dbReference type="EMBL" id="KAF2220496.1"/>
    </source>
</evidence>
<reference evidence="6" key="1">
    <citation type="journal article" date="2020" name="Stud. Mycol.">
        <title>101 Dothideomycetes genomes: A test case for predicting lifestyles and emergence of pathogens.</title>
        <authorList>
            <person name="Haridas S."/>
            <person name="Albert R."/>
            <person name="Binder M."/>
            <person name="Bloem J."/>
            <person name="LaButti K."/>
            <person name="Salamov A."/>
            <person name="Andreopoulos B."/>
            <person name="Baker S."/>
            <person name="Barry K."/>
            <person name="Bills G."/>
            <person name="Bluhm B."/>
            <person name="Cannon C."/>
            <person name="Castanera R."/>
            <person name="Culley D."/>
            <person name="Daum C."/>
            <person name="Ezra D."/>
            <person name="Gonzalez J."/>
            <person name="Henrissat B."/>
            <person name="Kuo A."/>
            <person name="Liang C."/>
            <person name="Lipzen A."/>
            <person name="Lutzoni F."/>
            <person name="Magnuson J."/>
            <person name="Mondo S."/>
            <person name="Nolan M."/>
            <person name="Ohm R."/>
            <person name="Pangilinan J."/>
            <person name="Park H.-J."/>
            <person name="Ramirez L."/>
            <person name="Alfaro M."/>
            <person name="Sun H."/>
            <person name="Tritt A."/>
            <person name="Yoshinaga Y."/>
            <person name="Zwiers L.-H."/>
            <person name="Turgeon B."/>
            <person name="Goodwin S."/>
            <person name="Spatafora J."/>
            <person name="Crous P."/>
            <person name="Grigoriev I."/>
        </authorList>
    </citation>
    <scope>NUCLEOTIDE SEQUENCE [LARGE SCALE GENOMIC DNA]</scope>
    <source>
        <strain evidence="6">CECT 20119</strain>
    </source>
</reference>
<dbReference type="GO" id="GO:0097176">
    <property type="term" value="P:epoxide metabolic process"/>
    <property type="evidence" value="ECO:0007669"/>
    <property type="project" value="TreeGrafter"/>
</dbReference>
<feature type="compositionally biased region" description="Low complexity" evidence="3">
    <location>
        <begin position="389"/>
        <end position="410"/>
    </location>
</feature>
<feature type="compositionally biased region" description="Pro residues" evidence="3">
    <location>
        <begin position="444"/>
        <end position="460"/>
    </location>
</feature>
<dbReference type="InterPro" id="IPR029058">
    <property type="entry name" value="AB_hydrolase_fold"/>
</dbReference>
<evidence type="ECO:0000259" key="4">
    <source>
        <dbReference type="Pfam" id="PF06441"/>
    </source>
</evidence>
<feature type="compositionally biased region" description="Basic and acidic residues" evidence="3">
    <location>
        <begin position="418"/>
        <end position="433"/>
    </location>
</feature>
<name>A0A6A6G450_9PEZI</name>
<dbReference type="SUPFAM" id="SSF53474">
    <property type="entry name" value="alpha/beta-Hydrolases"/>
    <property type="match status" value="1"/>
</dbReference>
<proteinExistence type="inferred from homology"/>
<organism evidence="5 6">
    <name type="scientific">Elsinoe ampelina</name>
    <dbReference type="NCBI Taxonomy" id="302913"/>
    <lineage>
        <taxon>Eukaryota</taxon>
        <taxon>Fungi</taxon>
        <taxon>Dikarya</taxon>
        <taxon>Ascomycota</taxon>
        <taxon>Pezizomycotina</taxon>
        <taxon>Dothideomycetes</taxon>
        <taxon>Dothideomycetidae</taxon>
        <taxon>Myriangiales</taxon>
        <taxon>Elsinoaceae</taxon>
        <taxon>Elsinoe</taxon>
    </lineage>
</organism>
<feature type="domain" description="Epoxide hydrolase N-terminal" evidence="4">
    <location>
        <begin position="15"/>
        <end position="137"/>
    </location>
</feature>
<dbReference type="OrthoDB" id="7130006at2759"/>
<protein>
    <submittedName>
        <fullName evidence="5">Alpha/Beta hydrolase protein</fullName>
    </submittedName>
</protein>
<accession>A0A6A6G450</accession>
<keyword evidence="6" id="KW-1185">Reference proteome</keyword>
<gene>
    <name evidence="5" type="ORF">BDZ85DRAFT_284233</name>
</gene>